<proteinExistence type="predicted"/>
<feature type="compositionally biased region" description="Basic residues" evidence="1">
    <location>
        <begin position="1"/>
        <end position="11"/>
    </location>
</feature>
<dbReference type="AlphaFoldDB" id="A0A6B0UHE8"/>
<evidence type="ECO:0000256" key="1">
    <source>
        <dbReference type="SAM" id="MobiDB-lite"/>
    </source>
</evidence>
<organism evidence="2">
    <name type="scientific">Ixodes ricinus</name>
    <name type="common">Common tick</name>
    <name type="synonym">Acarus ricinus</name>
    <dbReference type="NCBI Taxonomy" id="34613"/>
    <lineage>
        <taxon>Eukaryota</taxon>
        <taxon>Metazoa</taxon>
        <taxon>Ecdysozoa</taxon>
        <taxon>Arthropoda</taxon>
        <taxon>Chelicerata</taxon>
        <taxon>Arachnida</taxon>
        <taxon>Acari</taxon>
        <taxon>Parasitiformes</taxon>
        <taxon>Ixodida</taxon>
        <taxon>Ixodoidea</taxon>
        <taxon>Ixodidae</taxon>
        <taxon>Ixodinae</taxon>
        <taxon>Ixodes</taxon>
    </lineage>
</organism>
<name>A0A6B0UHE8_IXORI</name>
<sequence length="108" mass="11024">MRPGQRGRGHWRAWLLGFPPAPNGAAAPRPAPGGGPGGADGAHGGHGRGRRGGSWLHLRRPVLPAAGGHACLLLQKQADGLLPAPGVPGRRCDRLPGDTLPVRAAPQV</sequence>
<feature type="compositionally biased region" description="Gly residues" evidence="1">
    <location>
        <begin position="32"/>
        <end position="44"/>
    </location>
</feature>
<protein>
    <submittedName>
        <fullName evidence="2">Uncharacterized protein</fullName>
    </submittedName>
</protein>
<feature type="region of interest" description="Disordered" evidence="1">
    <location>
        <begin position="1"/>
        <end position="54"/>
    </location>
</feature>
<reference evidence="2" key="1">
    <citation type="submission" date="2019-12" db="EMBL/GenBank/DDBJ databases">
        <title>An insight into the sialome of adult female Ixodes ricinus ticks feeding for 6 days.</title>
        <authorList>
            <person name="Perner J."/>
            <person name="Ribeiro J.M.C."/>
        </authorList>
    </citation>
    <scope>NUCLEOTIDE SEQUENCE</scope>
    <source>
        <strain evidence="2">Semi-engorged</strain>
        <tissue evidence="2">Salivary glands</tissue>
    </source>
</reference>
<dbReference type="EMBL" id="GIFC01007447">
    <property type="protein sequence ID" value="MXU89530.1"/>
    <property type="molecule type" value="Transcribed_RNA"/>
</dbReference>
<accession>A0A6B0UHE8</accession>
<evidence type="ECO:0000313" key="2">
    <source>
        <dbReference type="EMBL" id="MXU89530.1"/>
    </source>
</evidence>